<gene>
    <name evidence="1" type="ORF">HMPREF1862_00892</name>
</gene>
<protein>
    <submittedName>
        <fullName evidence="1">Uncharacterized protein</fullName>
    </submittedName>
</protein>
<dbReference type="Proteomes" id="UP000070572">
    <property type="component" value="Unassembled WGS sequence"/>
</dbReference>
<proteinExistence type="predicted"/>
<name>A0AB34X0C9_9ACTO</name>
<evidence type="ECO:0000313" key="1">
    <source>
        <dbReference type="EMBL" id="KXB81167.1"/>
    </source>
</evidence>
<comment type="caution">
    <text evidence="1">The sequence shown here is derived from an EMBL/GenBank/DDBJ whole genome shotgun (WGS) entry which is preliminary data.</text>
</comment>
<dbReference type="EMBL" id="LSDN01000013">
    <property type="protein sequence ID" value="KXB81167.1"/>
    <property type="molecule type" value="Genomic_DNA"/>
</dbReference>
<evidence type="ECO:0000313" key="2">
    <source>
        <dbReference type="Proteomes" id="UP000070572"/>
    </source>
</evidence>
<reference evidence="1 2" key="1">
    <citation type="submission" date="2016-01" db="EMBL/GenBank/DDBJ databases">
        <authorList>
            <person name="Mitreva M."/>
            <person name="Pepin K.H."/>
            <person name="Mihindukulasuriya K.A."/>
            <person name="Fulton R."/>
            <person name="Fronick C."/>
            <person name="O'Laughlin M."/>
            <person name="Miner T."/>
            <person name="Herter B."/>
            <person name="Rosa B.A."/>
            <person name="Cordes M."/>
            <person name="Tomlinson C."/>
            <person name="Wollam A."/>
            <person name="Palsikar V.B."/>
            <person name="Mardis E.R."/>
            <person name="Wilson R.K."/>
        </authorList>
    </citation>
    <scope>NUCLEOTIDE SEQUENCE [LARGE SCALE GENOMIC DNA]</scope>
    <source>
        <strain evidence="1 2">DNF00696</strain>
    </source>
</reference>
<sequence length="41" mass="4773">MNLEISSTFGKGCTSQRFLKIFFIFSKKFLKIKIPGRSNKM</sequence>
<organism evidence="1 2">
    <name type="scientific">Varibaculum cambriense</name>
    <dbReference type="NCBI Taxonomy" id="184870"/>
    <lineage>
        <taxon>Bacteria</taxon>
        <taxon>Bacillati</taxon>
        <taxon>Actinomycetota</taxon>
        <taxon>Actinomycetes</taxon>
        <taxon>Actinomycetales</taxon>
        <taxon>Actinomycetaceae</taxon>
        <taxon>Varibaculum</taxon>
    </lineage>
</organism>
<dbReference type="AlphaFoldDB" id="A0AB34X0C9"/>
<accession>A0AB34X0C9</accession>